<dbReference type="AlphaFoldDB" id="A0A1M4ZZC6"/>
<feature type="region of interest" description="Disordered" evidence="1">
    <location>
        <begin position="1"/>
        <end position="44"/>
    </location>
</feature>
<name>A0A1M4ZZC6_9RHOB</name>
<evidence type="ECO:0000313" key="3">
    <source>
        <dbReference type="Proteomes" id="UP000325134"/>
    </source>
</evidence>
<keyword evidence="3" id="KW-1185">Reference proteome</keyword>
<accession>A0A1M4ZZC6</accession>
<evidence type="ECO:0000313" key="2">
    <source>
        <dbReference type="EMBL" id="SHF23400.1"/>
    </source>
</evidence>
<reference evidence="2 3" key="1">
    <citation type="submission" date="2016-11" db="EMBL/GenBank/DDBJ databases">
        <authorList>
            <person name="Varghese N."/>
            <person name="Submissions S."/>
        </authorList>
    </citation>
    <scope>NUCLEOTIDE SEQUENCE [LARGE SCALE GENOMIC DNA]</scope>
    <source>
        <strain evidence="2 3">DSM 29341</strain>
    </source>
</reference>
<sequence length="44" mass="4527">MGDMRASTPHAPAGRGSLPLVCRGEENNLNEKPVPAAGSPVRAD</sequence>
<proteinExistence type="predicted"/>
<organism evidence="2 3">
    <name type="scientific">Ruegeria intermedia</name>
    <dbReference type="NCBI Taxonomy" id="996115"/>
    <lineage>
        <taxon>Bacteria</taxon>
        <taxon>Pseudomonadati</taxon>
        <taxon>Pseudomonadota</taxon>
        <taxon>Alphaproteobacteria</taxon>
        <taxon>Rhodobacterales</taxon>
        <taxon>Roseobacteraceae</taxon>
        <taxon>Ruegeria</taxon>
    </lineage>
</organism>
<dbReference type="EMBL" id="FQVK01000022">
    <property type="protein sequence ID" value="SHF23400.1"/>
    <property type="molecule type" value="Genomic_DNA"/>
</dbReference>
<dbReference type="Proteomes" id="UP000325134">
    <property type="component" value="Unassembled WGS sequence"/>
</dbReference>
<protein>
    <submittedName>
        <fullName evidence="2">Uncharacterized protein</fullName>
    </submittedName>
</protein>
<gene>
    <name evidence="2" type="ORF">SAMN05444279_12266</name>
</gene>
<evidence type="ECO:0000256" key="1">
    <source>
        <dbReference type="SAM" id="MobiDB-lite"/>
    </source>
</evidence>